<accession>A0AAV3YZ74</accession>
<name>A0AAV3YZ74_9GAST</name>
<proteinExistence type="predicted"/>
<protein>
    <submittedName>
        <fullName evidence="2">Uncharacterized protein</fullName>
    </submittedName>
</protein>
<dbReference type="AlphaFoldDB" id="A0AAV3YZ74"/>
<gene>
    <name evidence="2" type="ORF">PoB_001413200</name>
</gene>
<organism evidence="2 3">
    <name type="scientific">Plakobranchus ocellatus</name>
    <dbReference type="NCBI Taxonomy" id="259542"/>
    <lineage>
        <taxon>Eukaryota</taxon>
        <taxon>Metazoa</taxon>
        <taxon>Spiralia</taxon>
        <taxon>Lophotrochozoa</taxon>
        <taxon>Mollusca</taxon>
        <taxon>Gastropoda</taxon>
        <taxon>Heterobranchia</taxon>
        <taxon>Euthyneura</taxon>
        <taxon>Panpulmonata</taxon>
        <taxon>Sacoglossa</taxon>
        <taxon>Placobranchoidea</taxon>
        <taxon>Plakobranchidae</taxon>
        <taxon>Plakobranchus</taxon>
    </lineage>
</organism>
<dbReference type="EMBL" id="BLXT01001760">
    <property type="protein sequence ID" value="GFN87626.1"/>
    <property type="molecule type" value="Genomic_DNA"/>
</dbReference>
<evidence type="ECO:0000313" key="3">
    <source>
        <dbReference type="Proteomes" id="UP000735302"/>
    </source>
</evidence>
<comment type="caution">
    <text evidence="2">The sequence shown here is derived from an EMBL/GenBank/DDBJ whole genome shotgun (WGS) entry which is preliminary data.</text>
</comment>
<dbReference type="Proteomes" id="UP000735302">
    <property type="component" value="Unassembled WGS sequence"/>
</dbReference>
<reference evidence="2 3" key="1">
    <citation type="journal article" date="2021" name="Elife">
        <title>Chloroplast acquisition without the gene transfer in kleptoplastic sea slugs, Plakobranchus ocellatus.</title>
        <authorList>
            <person name="Maeda T."/>
            <person name="Takahashi S."/>
            <person name="Yoshida T."/>
            <person name="Shimamura S."/>
            <person name="Takaki Y."/>
            <person name="Nagai Y."/>
            <person name="Toyoda A."/>
            <person name="Suzuki Y."/>
            <person name="Arimoto A."/>
            <person name="Ishii H."/>
            <person name="Satoh N."/>
            <person name="Nishiyama T."/>
            <person name="Hasebe M."/>
            <person name="Maruyama T."/>
            <person name="Minagawa J."/>
            <person name="Obokata J."/>
            <person name="Shigenobu S."/>
        </authorList>
    </citation>
    <scope>NUCLEOTIDE SEQUENCE [LARGE SCALE GENOMIC DNA]</scope>
</reference>
<feature type="compositionally biased region" description="Polar residues" evidence="1">
    <location>
        <begin position="1"/>
        <end position="15"/>
    </location>
</feature>
<evidence type="ECO:0000256" key="1">
    <source>
        <dbReference type="SAM" id="MobiDB-lite"/>
    </source>
</evidence>
<sequence>MMECQGTSHSSQTSLSRRKQREGKATSRIKFIARHNAATRKPRCDEEKNGPFQSFLVVVWFREEIHQLKIRSQALKPLSGQGFGDGGSNSDSG</sequence>
<feature type="region of interest" description="Disordered" evidence="1">
    <location>
        <begin position="1"/>
        <end position="28"/>
    </location>
</feature>
<evidence type="ECO:0000313" key="2">
    <source>
        <dbReference type="EMBL" id="GFN87626.1"/>
    </source>
</evidence>
<keyword evidence="3" id="KW-1185">Reference proteome</keyword>